<comment type="caution">
    <text evidence="2">The sequence shown here is derived from an EMBL/GenBank/DDBJ whole genome shotgun (WGS) entry which is preliminary data.</text>
</comment>
<feature type="domain" description="BON" evidence="1">
    <location>
        <begin position="19"/>
        <end position="87"/>
    </location>
</feature>
<accession>A0A109J3Z4</accession>
<gene>
    <name evidence="2" type="ORF">AS026_22280</name>
</gene>
<dbReference type="AlphaFoldDB" id="A0A109J3Z4"/>
<reference evidence="2 3" key="1">
    <citation type="submission" date="2015-11" db="EMBL/GenBank/DDBJ databases">
        <title>Draft Genome Sequence of the Strain BR 10423 (Rhizobium sp.) isolated from nodules of Mimosa pudica.</title>
        <authorList>
            <person name="Barauna A.C."/>
            <person name="Zilli J.E."/>
            <person name="Simoes-Araujo J.L."/>
            <person name="Reis V.M."/>
            <person name="James E.K."/>
            <person name="Reis F.B.Jr."/>
            <person name="Rouws L.F."/>
            <person name="Passos S.R."/>
            <person name="Gois S.R."/>
        </authorList>
    </citation>
    <scope>NUCLEOTIDE SEQUENCE [LARGE SCALE GENOMIC DNA]</scope>
    <source>
        <strain evidence="2 3">BR10423</strain>
    </source>
</reference>
<organism evidence="2 3">
    <name type="scientific">Rhizobium altiplani</name>
    <dbReference type="NCBI Taxonomy" id="1864509"/>
    <lineage>
        <taxon>Bacteria</taxon>
        <taxon>Pseudomonadati</taxon>
        <taxon>Pseudomonadota</taxon>
        <taxon>Alphaproteobacteria</taxon>
        <taxon>Hyphomicrobiales</taxon>
        <taxon>Rhizobiaceae</taxon>
        <taxon>Rhizobium/Agrobacterium group</taxon>
        <taxon>Rhizobium</taxon>
    </lineage>
</organism>
<dbReference type="PROSITE" id="PS50914">
    <property type="entry name" value="BON"/>
    <property type="match status" value="1"/>
</dbReference>
<dbReference type="OrthoDB" id="8396361at2"/>
<dbReference type="RefSeq" id="WP_062375180.1">
    <property type="nucleotide sequence ID" value="NZ_JBBNAS010000406.1"/>
</dbReference>
<evidence type="ECO:0000313" key="3">
    <source>
        <dbReference type="Proteomes" id="UP000068164"/>
    </source>
</evidence>
<dbReference type="InterPro" id="IPR007055">
    <property type="entry name" value="BON_dom"/>
</dbReference>
<protein>
    <submittedName>
        <fullName evidence="2">Transport-associated protein</fullName>
    </submittedName>
</protein>
<keyword evidence="3" id="KW-1185">Reference proteome</keyword>
<dbReference type="Proteomes" id="UP000068164">
    <property type="component" value="Unassembled WGS sequence"/>
</dbReference>
<sequence length="90" mass="9646">MKFGSDSFSHEQHCTSGHSSAATIASVEAAMSADPDLDSSAITIKMLGPVILLEGYINNYAERERATSIAALIVGPENVQDRMLGRIIEH</sequence>
<name>A0A109J3Z4_9HYPH</name>
<dbReference type="EMBL" id="LNCD01000138">
    <property type="protein sequence ID" value="KWV41903.1"/>
    <property type="molecule type" value="Genomic_DNA"/>
</dbReference>
<dbReference type="Pfam" id="PF04972">
    <property type="entry name" value="BON"/>
    <property type="match status" value="1"/>
</dbReference>
<evidence type="ECO:0000259" key="1">
    <source>
        <dbReference type="PROSITE" id="PS50914"/>
    </source>
</evidence>
<proteinExistence type="predicted"/>
<evidence type="ECO:0000313" key="2">
    <source>
        <dbReference type="EMBL" id="KWV41903.1"/>
    </source>
</evidence>